<keyword evidence="1" id="KW-1133">Transmembrane helix</keyword>
<evidence type="ECO:0000313" key="4">
    <source>
        <dbReference type="Proteomes" id="UP000325577"/>
    </source>
</evidence>
<name>A0A5J5B8U9_9ASTE</name>
<gene>
    <name evidence="3" type="ORF">F0562_025736</name>
</gene>
<evidence type="ECO:0000259" key="2">
    <source>
        <dbReference type="SMART" id="SM00846"/>
    </source>
</evidence>
<dbReference type="InterPro" id="IPR036291">
    <property type="entry name" value="NAD(P)-bd_dom_sf"/>
</dbReference>
<reference evidence="3 4" key="1">
    <citation type="submission" date="2019-09" db="EMBL/GenBank/DDBJ databases">
        <title>A chromosome-level genome assembly of the Chinese tupelo Nyssa sinensis.</title>
        <authorList>
            <person name="Yang X."/>
            <person name="Kang M."/>
            <person name="Yang Y."/>
            <person name="Xiong H."/>
            <person name="Wang M."/>
            <person name="Zhang Z."/>
            <person name="Wang Z."/>
            <person name="Wu H."/>
            <person name="Ma T."/>
            <person name="Liu J."/>
            <person name="Xi Z."/>
        </authorList>
    </citation>
    <scope>NUCLEOTIDE SEQUENCE [LARGE SCALE GENOMIC DNA]</scope>
    <source>
        <strain evidence="3">J267</strain>
        <tissue evidence="3">Leaf</tissue>
    </source>
</reference>
<accession>A0A5J5B8U9</accession>
<dbReference type="OrthoDB" id="1152826at2759"/>
<protein>
    <recommendedName>
        <fullName evidence="2">Glyceraldehyde 3-phosphate dehydrogenase NAD(P) binding domain-containing protein</fullName>
    </recommendedName>
</protein>
<sequence>MRPRVERTTKKAPFLQEVRGVQLRHPHHQVLKSKIKIGINRFGRIGRLVARVVLQRNDVELVAVIDPFITPDYMLPELKQRASRNMDEPLLSLGTSERQPLHVVMVDPKVSNRSSRFVQELISTIVFTIAIGLVWLMGATALQKYIGSLGVIGTSGVGSSSSYAPKELNKEIMPEKVN</sequence>
<organism evidence="3 4">
    <name type="scientific">Nyssa sinensis</name>
    <dbReference type="NCBI Taxonomy" id="561372"/>
    <lineage>
        <taxon>Eukaryota</taxon>
        <taxon>Viridiplantae</taxon>
        <taxon>Streptophyta</taxon>
        <taxon>Embryophyta</taxon>
        <taxon>Tracheophyta</taxon>
        <taxon>Spermatophyta</taxon>
        <taxon>Magnoliopsida</taxon>
        <taxon>eudicotyledons</taxon>
        <taxon>Gunneridae</taxon>
        <taxon>Pentapetalae</taxon>
        <taxon>asterids</taxon>
        <taxon>Cornales</taxon>
        <taxon>Nyssaceae</taxon>
        <taxon>Nyssa</taxon>
    </lineage>
</organism>
<keyword evidence="1" id="KW-0472">Membrane</keyword>
<evidence type="ECO:0000313" key="3">
    <source>
        <dbReference type="EMBL" id="KAA8539044.1"/>
    </source>
</evidence>
<dbReference type="SUPFAM" id="SSF51735">
    <property type="entry name" value="NAD(P)-binding Rossmann-fold domains"/>
    <property type="match status" value="1"/>
</dbReference>
<dbReference type="GO" id="GO:0051287">
    <property type="term" value="F:NAD binding"/>
    <property type="evidence" value="ECO:0007669"/>
    <property type="project" value="InterPro"/>
</dbReference>
<dbReference type="EMBL" id="CM018037">
    <property type="protein sequence ID" value="KAA8539044.1"/>
    <property type="molecule type" value="Genomic_DNA"/>
</dbReference>
<dbReference type="Gene3D" id="3.40.50.720">
    <property type="entry name" value="NAD(P)-binding Rossmann-like Domain"/>
    <property type="match status" value="1"/>
</dbReference>
<evidence type="ECO:0000256" key="1">
    <source>
        <dbReference type="SAM" id="Phobius"/>
    </source>
</evidence>
<dbReference type="AlphaFoldDB" id="A0A5J5B8U9"/>
<feature type="transmembrane region" description="Helical" evidence="1">
    <location>
        <begin position="121"/>
        <end position="139"/>
    </location>
</feature>
<feature type="domain" description="Glyceraldehyde 3-phosphate dehydrogenase NAD(P) binding" evidence="2">
    <location>
        <begin position="35"/>
        <end position="115"/>
    </location>
</feature>
<dbReference type="Proteomes" id="UP000325577">
    <property type="component" value="Linkage Group LG14"/>
</dbReference>
<dbReference type="Pfam" id="PF00044">
    <property type="entry name" value="Gp_dh_N"/>
    <property type="match status" value="1"/>
</dbReference>
<dbReference type="InterPro" id="IPR020828">
    <property type="entry name" value="GlycerAld_3-P_DH_NAD(P)-bd"/>
</dbReference>
<keyword evidence="1" id="KW-0812">Transmembrane</keyword>
<keyword evidence="4" id="KW-1185">Reference proteome</keyword>
<dbReference type="SMART" id="SM00846">
    <property type="entry name" value="Gp_dh_N"/>
    <property type="match status" value="1"/>
</dbReference>
<proteinExistence type="predicted"/>